<keyword evidence="2" id="KW-1185">Reference proteome</keyword>
<reference evidence="1 2" key="2">
    <citation type="submission" date="2018-11" db="EMBL/GenBank/DDBJ databases">
        <authorList>
            <consortium name="Pathogen Informatics"/>
        </authorList>
    </citation>
    <scope>NUCLEOTIDE SEQUENCE [LARGE SCALE GENOMIC DNA]</scope>
</reference>
<evidence type="ECO:0000313" key="2">
    <source>
        <dbReference type="Proteomes" id="UP000274429"/>
    </source>
</evidence>
<dbReference type="AlphaFoldDB" id="A0A0R3XAE5"/>
<accession>A0A0R3XAE5</accession>
<organism evidence="3">
    <name type="scientific">Hydatigena taeniaeformis</name>
    <name type="common">Feline tapeworm</name>
    <name type="synonym">Taenia taeniaeformis</name>
    <dbReference type="NCBI Taxonomy" id="6205"/>
    <lineage>
        <taxon>Eukaryota</taxon>
        <taxon>Metazoa</taxon>
        <taxon>Spiralia</taxon>
        <taxon>Lophotrochozoa</taxon>
        <taxon>Platyhelminthes</taxon>
        <taxon>Cestoda</taxon>
        <taxon>Eucestoda</taxon>
        <taxon>Cyclophyllidea</taxon>
        <taxon>Taeniidae</taxon>
        <taxon>Hydatigera</taxon>
    </lineage>
</organism>
<evidence type="ECO:0000313" key="1">
    <source>
        <dbReference type="EMBL" id="VDM35485.1"/>
    </source>
</evidence>
<dbReference type="OrthoDB" id="6287175at2759"/>
<name>A0A0R3XAE5_HYDTA</name>
<dbReference type="WBParaSite" id="TTAC_0001052201-mRNA-1">
    <property type="protein sequence ID" value="TTAC_0001052201-mRNA-1"/>
    <property type="gene ID" value="TTAC_0001052201"/>
</dbReference>
<gene>
    <name evidence="1" type="ORF">TTAC_LOCUS10505</name>
</gene>
<dbReference type="EMBL" id="UYWX01021778">
    <property type="protein sequence ID" value="VDM35485.1"/>
    <property type="molecule type" value="Genomic_DNA"/>
</dbReference>
<protein>
    <submittedName>
        <fullName evidence="3">F-box protein</fullName>
    </submittedName>
</protein>
<dbReference type="Proteomes" id="UP000274429">
    <property type="component" value="Unassembled WGS sequence"/>
</dbReference>
<reference evidence="3" key="1">
    <citation type="submission" date="2017-02" db="UniProtKB">
        <authorList>
            <consortium name="WormBaseParasite"/>
        </authorList>
    </citation>
    <scope>IDENTIFICATION</scope>
</reference>
<proteinExistence type="predicted"/>
<evidence type="ECO:0000313" key="3">
    <source>
        <dbReference type="WBParaSite" id="TTAC_0001052201-mRNA-1"/>
    </source>
</evidence>
<sequence length="78" mass="8336">MAQKCKDLRRLIRKYGEDAVAVEGVDPVSTGTNGKGEPEAEDTKPLCLDLDTSHTAVSFVPLHSSVPPLSNITFPPTS</sequence>